<reference evidence="1 2" key="1">
    <citation type="journal article" date="2019" name="Sci. Rep.">
        <title>Orb-weaving spider Araneus ventricosus genome elucidates the spidroin gene catalogue.</title>
        <authorList>
            <person name="Kono N."/>
            <person name="Nakamura H."/>
            <person name="Ohtoshi R."/>
            <person name="Moran D.A.P."/>
            <person name="Shinohara A."/>
            <person name="Yoshida Y."/>
            <person name="Fujiwara M."/>
            <person name="Mori M."/>
            <person name="Tomita M."/>
            <person name="Arakawa K."/>
        </authorList>
    </citation>
    <scope>NUCLEOTIDE SEQUENCE [LARGE SCALE GENOMIC DNA]</scope>
</reference>
<evidence type="ECO:0000313" key="1">
    <source>
        <dbReference type="EMBL" id="GBM18522.1"/>
    </source>
</evidence>
<protein>
    <submittedName>
        <fullName evidence="1">Uncharacterized protein</fullName>
    </submittedName>
</protein>
<gene>
    <name evidence="1" type="ORF">AVEN_252299_1</name>
</gene>
<name>A0A4Y2DNY7_ARAVE</name>
<keyword evidence="2" id="KW-1185">Reference proteome</keyword>
<dbReference type="EMBL" id="BGPR01000405">
    <property type="protein sequence ID" value="GBM18522.1"/>
    <property type="molecule type" value="Genomic_DNA"/>
</dbReference>
<accession>A0A4Y2DNY7</accession>
<comment type="caution">
    <text evidence="1">The sequence shown here is derived from an EMBL/GenBank/DDBJ whole genome shotgun (WGS) entry which is preliminary data.</text>
</comment>
<dbReference type="Proteomes" id="UP000499080">
    <property type="component" value="Unassembled WGS sequence"/>
</dbReference>
<proteinExistence type="predicted"/>
<organism evidence="1 2">
    <name type="scientific">Araneus ventricosus</name>
    <name type="common">Orbweaver spider</name>
    <name type="synonym">Epeira ventricosa</name>
    <dbReference type="NCBI Taxonomy" id="182803"/>
    <lineage>
        <taxon>Eukaryota</taxon>
        <taxon>Metazoa</taxon>
        <taxon>Ecdysozoa</taxon>
        <taxon>Arthropoda</taxon>
        <taxon>Chelicerata</taxon>
        <taxon>Arachnida</taxon>
        <taxon>Araneae</taxon>
        <taxon>Araneomorphae</taxon>
        <taxon>Entelegynae</taxon>
        <taxon>Araneoidea</taxon>
        <taxon>Araneidae</taxon>
        <taxon>Araneus</taxon>
    </lineage>
</organism>
<dbReference type="AlphaFoldDB" id="A0A4Y2DNY7"/>
<evidence type="ECO:0000313" key="2">
    <source>
        <dbReference type="Proteomes" id="UP000499080"/>
    </source>
</evidence>
<sequence length="113" mass="13112">MWGRGCLVVRSRPRHRRIPCSKPDTTKDPLRMWACHTLNHAQGVKRPPVGMVWKFGEGFRLRCRPPHLTAVQNYKVRPKNSPRVASERDVNITKLSKWISFLCSQYQGTTKQS</sequence>